<dbReference type="Pfam" id="PF00849">
    <property type="entry name" value="PseudoU_synth_2"/>
    <property type="match status" value="1"/>
</dbReference>
<sequence>MGNGHIAFRHQVIKEEDGRKVRQILSNRFRFSRRMFRRLRNENGMVKVNGENVFLTSRIMAGDVIEVAMPTDEGEGEGTPPQPIPLDVKYEDDDLIILNKPPGIVVHPTRRHPEGTLANGLAYHWQERGEFHLIRPVTRLDRDTSGLILFAKHAYGHAFLAKQMEKRRYQREYLAFVHGRVEQEKGILDGPIRRVEEGSIIRKVSFDGVRAVTHFIRVRQWKNASLLRLSLETGRTHQIRVHLSHMGHPIIGDEMYGGSGEELGMNRQALHAGFLSLIHPLSEERFSLESSLPEDMATLQEKLDKE</sequence>
<organism evidence="6 7">
    <name type="scientific">Marininema mesophilum</name>
    <dbReference type="NCBI Taxonomy" id="1048340"/>
    <lineage>
        <taxon>Bacteria</taxon>
        <taxon>Bacillati</taxon>
        <taxon>Bacillota</taxon>
        <taxon>Bacilli</taxon>
        <taxon>Bacillales</taxon>
        <taxon>Thermoactinomycetaceae</taxon>
        <taxon>Marininema</taxon>
    </lineage>
</organism>
<dbReference type="Proteomes" id="UP000198534">
    <property type="component" value="Unassembled WGS sequence"/>
</dbReference>
<dbReference type="EC" id="5.4.99.-" evidence="4"/>
<evidence type="ECO:0000259" key="5">
    <source>
        <dbReference type="Pfam" id="PF00849"/>
    </source>
</evidence>
<dbReference type="PANTHER" id="PTHR21600:SF35">
    <property type="entry name" value="PSEUDOURIDINE SYNTHASE"/>
    <property type="match status" value="1"/>
</dbReference>
<feature type="active site" evidence="3">
    <location>
        <position position="141"/>
    </location>
</feature>
<comment type="catalytic activity">
    <reaction evidence="1 4">
        <text>a uridine in RNA = a pseudouridine in RNA</text>
        <dbReference type="Rhea" id="RHEA:48348"/>
        <dbReference type="Rhea" id="RHEA-COMP:12068"/>
        <dbReference type="Rhea" id="RHEA-COMP:12069"/>
        <dbReference type="ChEBI" id="CHEBI:65314"/>
        <dbReference type="ChEBI" id="CHEBI:65315"/>
    </reaction>
</comment>
<evidence type="ECO:0000256" key="4">
    <source>
        <dbReference type="RuleBase" id="RU362028"/>
    </source>
</evidence>
<dbReference type="InterPro" id="IPR006145">
    <property type="entry name" value="PsdUridine_synth_RsuA/RluA"/>
</dbReference>
<dbReference type="GO" id="GO:0000455">
    <property type="term" value="P:enzyme-directed rRNA pseudouridine synthesis"/>
    <property type="evidence" value="ECO:0007669"/>
    <property type="project" value="TreeGrafter"/>
</dbReference>
<dbReference type="Gene3D" id="3.30.2350.10">
    <property type="entry name" value="Pseudouridine synthase"/>
    <property type="match status" value="1"/>
</dbReference>
<gene>
    <name evidence="6" type="ORF">SAMN05444487_11056</name>
</gene>
<evidence type="ECO:0000256" key="1">
    <source>
        <dbReference type="ARBA" id="ARBA00000073"/>
    </source>
</evidence>
<keyword evidence="7" id="KW-1185">Reference proteome</keyword>
<dbReference type="GO" id="GO:0003723">
    <property type="term" value="F:RNA binding"/>
    <property type="evidence" value="ECO:0007669"/>
    <property type="project" value="InterPro"/>
</dbReference>
<feature type="domain" description="Pseudouridine synthase RsuA/RluA-like" evidence="5">
    <location>
        <begin position="94"/>
        <end position="245"/>
    </location>
</feature>
<dbReference type="InterPro" id="IPR050188">
    <property type="entry name" value="RluA_PseudoU_synthase"/>
</dbReference>
<dbReference type="InterPro" id="IPR020103">
    <property type="entry name" value="PsdUridine_synth_cat_dom_sf"/>
</dbReference>
<dbReference type="CDD" id="cd02869">
    <property type="entry name" value="PseudoU_synth_RluA_like"/>
    <property type="match status" value="1"/>
</dbReference>
<comment type="function">
    <text evidence="4">Responsible for synthesis of pseudouridine from uracil.</text>
</comment>
<name>A0A1H2YYR5_9BACL</name>
<dbReference type="AlphaFoldDB" id="A0A1H2YYR5"/>
<dbReference type="RefSeq" id="WP_177168009.1">
    <property type="nucleotide sequence ID" value="NZ_FNNQ01000010.1"/>
</dbReference>
<dbReference type="InterPro" id="IPR006224">
    <property type="entry name" value="PsdUridine_synth_RluA-like_CS"/>
</dbReference>
<dbReference type="SUPFAM" id="SSF55120">
    <property type="entry name" value="Pseudouridine synthase"/>
    <property type="match status" value="1"/>
</dbReference>
<evidence type="ECO:0000256" key="3">
    <source>
        <dbReference type="PIRSR" id="PIRSR606225-1"/>
    </source>
</evidence>
<comment type="similarity">
    <text evidence="2 4">Belongs to the pseudouridine synthase RluA family.</text>
</comment>
<evidence type="ECO:0000313" key="7">
    <source>
        <dbReference type="Proteomes" id="UP000198534"/>
    </source>
</evidence>
<dbReference type="PROSITE" id="PS01129">
    <property type="entry name" value="PSI_RLU"/>
    <property type="match status" value="1"/>
</dbReference>
<dbReference type="STRING" id="1048340.SAMN05444487_11056"/>
<dbReference type="NCBIfam" id="TIGR00005">
    <property type="entry name" value="rluA_subfam"/>
    <property type="match status" value="1"/>
</dbReference>
<dbReference type="GO" id="GO:0009982">
    <property type="term" value="F:pseudouridine synthase activity"/>
    <property type="evidence" value="ECO:0007669"/>
    <property type="project" value="InterPro"/>
</dbReference>
<dbReference type="PANTHER" id="PTHR21600">
    <property type="entry name" value="MITOCHONDRIAL RNA PSEUDOURIDINE SYNTHASE"/>
    <property type="match status" value="1"/>
</dbReference>
<proteinExistence type="inferred from homology"/>
<reference evidence="6 7" key="1">
    <citation type="submission" date="2016-10" db="EMBL/GenBank/DDBJ databases">
        <authorList>
            <person name="de Groot N.N."/>
        </authorList>
    </citation>
    <scope>NUCLEOTIDE SEQUENCE [LARGE SCALE GENOMIC DNA]</scope>
    <source>
        <strain evidence="6 7">DSM 45610</strain>
    </source>
</reference>
<keyword evidence="4" id="KW-0413">Isomerase</keyword>
<evidence type="ECO:0000313" key="6">
    <source>
        <dbReference type="EMBL" id="SDX10256.1"/>
    </source>
</evidence>
<dbReference type="GO" id="GO:0140098">
    <property type="term" value="F:catalytic activity, acting on RNA"/>
    <property type="evidence" value="ECO:0007669"/>
    <property type="project" value="UniProtKB-ARBA"/>
</dbReference>
<dbReference type="InterPro" id="IPR006225">
    <property type="entry name" value="PsdUridine_synth_RluC/D"/>
</dbReference>
<evidence type="ECO:0000256" key="2">
    <source>
        <dbReference type="ARBA" id="ARBA00010876"/>
    </source>
</evidence>
<dbReference type="EMBL" id="FNNQ01000010">
    <property type="protein sequence ID" value="SDX10256.1"/>
    <property type="molecule type" value="Genomic_DNA"/>
</dbReference>
<accession>A0A1H2YYR5</accession>
<protein>
    <recommendedName>
        <fullName evidence="4">Pseudouridine synthase</fullName>
        <ecNumber evidence="4">5.4.99.-</ecNumber>
    </recommendedName>
</protein>